<protein>
    <recommendedName>
        <fullName evidence="5">RxLR effector protein</fullName>
    </recommendedName>
</protein>
<keyword evidence="4" id="KW-1185">Reference proteome</keyword>
<accession>A0A6G0WES7</accession>
<evidence type="ECO:0000256" key="1">
    <source>
        <dbReference type="SAM" id="MobiDB-lite"/>
    </source>
</evidence>
<reference evidence="3 4" key="1">
    <citation type="submission" date="2019-07" db="EMBL/GenBank/DDBJ databases">
        <title>Genomics analysis of Aphanomyces spp. identifies a new class of oomycete effector associated with host adaptation.</title>
        <authorList>
            <person name="Gaulin E."/>
        </authorList>
    </citation>
    <scope>NUCLEOTIDE SEQUENCE [LARGE SCALE GENOMIC DNA]</scope>
    <source>
        <strain evidence="3 4">ATCC 201684</strain>
    </source>
</reference>
<feature type="region of interest" description="Disordered" evidence="1">
    <location>
        <begin position="79"/>
        <end position="104"/>
    </location>
</feature>
<dbReference type="Proteomes" id="UP000481153">
    <property type="component" value="Unassembled WGS sequence"/>
</dbReference>
<gene>
    <name evidence="3" type="ORF">Ae201684_016029</name>
</gene>
<feature type="signal peptide" evidence="2">
    <location>
        <begin position="1"/>
        <end position="16"/>
    </location>
</feature>
<organism evidence="3 4">
    <name type="scientific">Aphanomyces euteiches</name>
    <dbReference type="NCBI Taxonomy" id="100861"/>
    <lineage>
        <taxon>Eukaryota</taxon>
        <taxon>Sar</taxon>
        <taxon>Stramenopiles</taxon>
        <taxon>Oomycota</taxon>
        <taxon>Saprolegniomycetes</taxon>
        <taxon>Saprolegniales</taxon>
        <taxon>Verrucalvaceae</taxon>
        <taxon>Aphanomyces</taxon>
    </lineage>
</organism>
<sequence length="104" mass="11700">MKIIVVFALVALVALAEKTIDDSLSPQETIEDKSDSSQEMNYMMDMTGFRNHRPSHPVYIYAPHVDIPIDSTDLDVAAMKDDKSPRKPSRFHYGDKNMEGENAA</sequence>
<feature type="compositionally biased region" description="Basic and acidic residues" evidence="1">
    <location>
        <begin position="92"/>
        <end position="104"/>
    </location>
</feature>
<dbReference type="EMBL" id="VJMJ01000240">
    <property type="protein sequence ID" value="KAF0725516.1"/>
    <property type="molecule type" value="Genomic_DNA"/>
</dbReference>
<comment type="caution">
    <text evidence="3">The sequence shown here is derived from an EMBL/GenBank/DDBJ whole genome shotgun (WGS) entry which is preliminary data.</text>
</comment>
<name>A0A6G0WES7_9STRA</name>
<dbReference type="AlphaFoldDB" id="A0A6G0WES7"/>
<evidence type="ECO:0000313" key="4">
    <source>
        <dbReference type="Proteomes" id="UP000481153"/>
    </source>
</evidence>
<keyword evidence="2" id="KW-0732">Signal</keyword>
<dbReference type="VEuPathDB" id="FungiDB:AeMF1_019248"/>
<feature type="chain" id="PRO_5026164556" description="RxLR effector protein" evidence="2">
    <location>
        <begin position="17"/>
        <end position="104"/>
    </location>
</feature>
<evidence type="ECO:0008006" key="5">
    <source>
        <dbReference type="Google" id="ProtNLM"/>
    </source>
</evidence>
<evidence type="ECO:0000256" key="2">
    <source>
        <dbReference type="SAM" id="SignalP"/>
    </source>
</evidence>
<proteinExistence type="predicted"/>
<evidence type="ECO:0000313" key="3">
    <source>
        <dbReference type="EMBL" id="KAF0725516.1"/>
    </source>
</evidence>